<dbReference type="EMBL" id="LTDL01000040">
    <property type="protein sequence ID" value="OAG29650.1"/>
    <property type="molecule type" value="Genomic_DNA"/>
</dbReference>
<feature type="compositionally biased region" description="Pro residues" evidence="1">
    <location>
        <begin position="362"/>
        <end position="374"/>
    </location>
</feature>
<dbReference type="AlphaFoldDB" id="A0A177EE22"/>
<feature type="region of interest" description="Disordered" evidence="1">
    <location>
        <begin position="356"/>
        <end position="377"/>
    </location>
</feature>
<protein>
    <submittedName>
        <fullName evidence="2">Uncharacterized protein</fullName>
    </submittedName>
</protein>
<name>A0A177EE22_9MICR</name>
<keyword evidence="3" id="KW-1185">Reference proteome</keyword>
<evidence type="ECO:0000256" key="1">
    <source>
        <dbReference type="SAM" id="MobiDB-lite"/>
    </source>
</evidence>
<dbReference type="OrthoDB" id="2188336at2759"/>
<reference evidence="2 3" key="1">
    <citation type="submission" date="2016-02" db="EMBL/GenBank/DDBJ databases">
        <title>Discovery of a natural microsporidian pathogen with a broad tissue tropism in Caenorhabditis elegans.</title>
        <authorList>
            <person name="Luallen R.J."/>
            <person name="Reinke A.W."/>
            <person name="Tong L."/>
            <person name="Botts M.R."/>
            <person name="Felix M.-A."/>
            <person name="Troemel E.R."/>
        </authorList>
    </citation>
    <scope>NUCLEOTIDE SEQUENCE [LARGE SCALE GENOMIC DNA]</scope>
    <source>
        <strain evidence="2 3">JUm2807</strain>
    </source>
</reference>
<proteinExistence type="predicted"/>
<dbReference type="SUPFAM" id="SSF50978">
    <property type="entry name" value="WD40 repeat-like"/>
    <property type="match status" value="1"/>
</dbReference>
<sequence length="617" mass="68537">MRQESLLLSRYLQLNHAQMIQVRQRHSTLYIYVESTPVLAVDLQAPILALSVGSDIFVVLGSGIQQYRYSAATNHLKQIYTLSIKGIVSSVSDSSYFLIRTENTSIKHTLYNTQALHQPQTIERAPSMQILPGVLSIRVCGSALKISYLSSTKSLNLATFALTEDRCGDFGGAQRLFIDKRNILEVDSEKIKHLVLSPQKELLALVSSDHFITQYGNAITIKTAESTYNVVPSLDYFVISSRLPPHLQQVSSVQVELEKTGTVAITRKNKLVAKILTRTLQVSATDEYVHQLLHGGTVKVFRVDKTPTLVRTLVGISTADLVSVYALSTTLSTVLALVYQKHLKVIEYACTERTKATYTHPSPNPSPSPSPRPRTPTDIQRFRKEILITHAGTLTRYSLNKQKDLIQTPITNPHPHPATTLSSHSINTPLQTVTVVRDSKYLYTGHVDGKKIVEDTHIGALHLIHLGHVYTNNTILIFSNGQKFSFLDRISLTKTYSGTNRSTVAVLLANGQLYLLNVEKDAELSSRLYQRVFPEHLEVVAINTLLLHTGKTLTVHQPVNGFLYPTLRVSFAARIISALYAQDSIYVSLEDGSISELSEKEVGSTFVSKDPERIGVV</sequence>
<dbReference type="InterPro" id="IPR036322">
    <property type="entry name" value="WD40_repeat_dom_sf"/>
</dbReference>
<comment type="caution">
    <text evidence="2">The sequence shown here is derived from an EMBL/GenBank/DDBJ whole genome shotgun (WGS) entry which is preliminary data.</text>
</comment>
<gene>
    <name evidence="2" type="ORF">NEDG_00783</name>
</gene>
<dbReference type="Proteomes" id="UP000185944">
    <property type="component" value="Unassembled WGS sequence"/>
</dbReference>
<dbReference type="RefSeq" id="XP_067544298.1">
    <property type="nucleotide sequence ID" value="XM_067688201.1"/>
</dbReference>
<dbReference type="VEuPathDB" id="MicrosporidiaDB:NEDG_00783"/>
<dbReference type="GeneID" id="93647133"/>
<evidence type="ECO:0000313" key="2">
    <source>
        <dbReference type="EMBL" id="OAG29650.1"/>
    </source>
</evidence>
<organism evidence="2 3">
    <name type="scientific">Nematocida displodere</name>
    <dbReference type="NCBI Taxonomy" id="1805483"/>
    <lineage>
        <taxon>Eukaryota</taxon>
        <taxon>Fungi</taxon>
        <taxon>Fungi incertae sedis</taxon>
        <taxon>Microsporidia</taxon>
        <taxon>Nematocida</taxon>
    </lineage>
</organism>
<accession>A0A177EE22</accession>
<evidence type="ECO:0000313" key="3">
    <source>
        <dbReference type="Proteomes" id="UP000185944"/>
    </source>
</evidence>